<evidence type="ECO:0000313" key="2">
    <source>
        <dbReference type="EMBL" id="ETO20607.1"/>
    </source>
</evidence>
<accession>X6N5M0</accession>
<feature type="non-terminal residue" evidence="2">
    <location>
        <position position="103"/>
    </location>
</feature>
<comment type="caution">
    <text evidence="2">The sequence shown here is derived from an EMBL/GenBank/DDBJ whole genome shotgun (WGS) entry which is preliminary data.</text>
</comment>
<protein>
    <submittedName>
        <fullName evidence="2">Uncharacterized protein</fullName>
    </submittedName>
</protein>
<reference evidence="2 3" key="1">
    <citation type="journal article" date="2013" name="Curr. Biol.">
        <title>The Genome of the Foraminiferan Reticulomyxa filosa.</title>
        <authorList>
            <person name="Glockner G."/>
            <person name="Hulsmann N."/>
            <person name="Schleicher M."/>
            <person name="Noegel A.A."/>
            <person name="Eichinger L."/>
            <person name="Gallinger C."/>
            <person name="Pawlowski J."/>
            <person name="Sierra R."/>
            <person name="Euteneuer U."/>
            <person name="Pillet L."/>
            <person name="Moustafa A."/>
            <person name="Platzer M."/>
            <person name="Groth M."/>
            <person name="Szafranski K."/>
            <person name="Schliwa M."/>
        </authorList>
    </citation>
    <scope>NUCLEOTIDE SEQUENCE [LARGE SCALE GENOMIC DNA]</scope>
</reference>
<dbReference type="AlphaFoldDB" id="X6N5M0"/>
<keyword evidence="3" id="KW-1185">Reference proteome</keyword>
<sequence length="103" mass="12311">MKNMYVRLQKQQKVGLVSNIQKIEITISNLREQLNAICKEREKEKKRTRKRLNEKSYEKINEALIMLVEEREQHNCRLASIESELQTIQSLLQEDFCASQFKQ</sequence>
<dbReference type="EMBL" id="ASPP01012434">
    <property type="protein sequence ID" value="ETO20607.1"/>
    <property type="molecule type" value="Genomic_DNA"/>
</dbReference>
<name>X6N5M0_RETFI</name>
<dbReference type="Proteomes" id="UP000023152">
    <property type="component" value="Unassembled WGS sequence"/>
</dbReference>
<evidence type="ECO:0000313" key="3">
    <source>
        <dbReference type="Proteomes" id="UP000023152"/>
    </source>
</evidence>
<feature type="coiled-coil region" evidence="1">
    <location>
        <begin position="20"/>
        <end position="51"/>
    </location>
</feature>
<evidence type="ECO:0000256" key="1">
    <source>
        <dbReference type="SAM" id="Coils"/>
    </source>
</evidence>
<keyword evidence="1" id="KW-0175">Coiled coil</keyword>
<gene>
    <name evidence="2" type="ORF">RFI_16611</name>
</gene>
<proteinExistence type="predicted"/>
<organism evidence="2 3">
    <name type="scientific">Reticulomyxa filosa</name>
    <dbReference type="NCBI Taxonomy" id="46433"/>
    <lineage>
        <taxon>Eukaryota</taxon>
        <taxon>Sar</taxon>
        <taxon>Rhizaria</taxon>
        <taxon>Retaria</taxon>
        <taxon>Foraminifera</taxon>
        <taxon>Monothalamids</taxon>
        <taxon>Reticulomyxidae</taxon>
        <taxon>Reticulomyxa</taxon>
    </lineage>
</organism>